<evidence type="ECO:0000313" key="3">
    <source>
        <dbReference type="Proteomes" id="UP000254866"/>
    </source>
</evidence>
<dbReference type="InterPro" id="IPR010730">
    <property type="entry name" value="HET"/>
</dbReference>
<name>A0A370TXF3_9HELO</name>
<proteinExistence type="predicted"/>
<comment type="caution">
    <text evidence="2">The sequence shown here is derived from an EMBL/GenBank/DDBJ whole genome shotgun (WGS) entry which is preliminary data.</text>
</comment>
<sequence length="556" mass="62303">MATSPVSSKTSTTKDSCRRCRDIGLPKIFAGNISFEHAEFVCDLDASVDQLEASDCSLCQLLASMAPSDLDDDGSARVKNCHLRAFSMGRIFPTLSPTSPLNLPGSGDTTLLAVLRSDFADYSWSQYNPSFHKTVRSLEETGLLFPYQGKLRPPHFDVREISAGEFDIMFARKHLDYCRINHGDACSLREVEYFYRVIDCHAMTIITAPSGCKYVALSYVWGQQPSSSSPPAINDHLAQPLLTNAPKVILDAIEVAKALDLQYLWVDRYCINQSDLSDKHSQIGQMDMIYANAQVTIIAATENGPEHGLPGVRGTARNSQPHLRQGDRAYISTLPHLRSAINNSKWATRGWTYQEGLLSARRIIFTQHQVYFECNSMYCAEAVILPLDAMHGKGRERFNPLFPPGAFNWEITVKESRRIISYIHEFSRRELTFPSDALNAMQGIFSHFEKAKAPVYQMMGVVIPSPAAMLEYSRGPPHPQWSPANSLAMGLTWYWKKPGRRRKGFPSWSWAGWEGEVSGKLWLMSSWATPQIECEVSIENDSGALLQFPPFEELPG</sequence>
<dbReference type="AlphaFoldDB" id="A0A370TXF3"/>
<dbReference type="RefSeq" id="XP_031872871.1">
    <property type="nucleotide sequence ID" value="XM_032008817.1"/>
</dbReference>
<accession>A0A370TXF3</accession>
<dbReference type="GeneID" id="43593043"/>
<evidence type="ECO:0000259" key="1">
    <source>
        <dbReference type="Pfam" id="PF06985"/>
    </source>
</evidence>
<feature type="domain" description="Heterokaryon incompatibility" evidence="1">
    <location>
        <begin position="214"/>
        <end position="355"/>
    </location>
</feature>
<protein>
    <recommendedName>
        <fullName evidence="1">Heterokaryon incompatibility domain-containing protein</fullName>
    </recommendedName>
</protein>
<reference evidence="2 3" key="1">
    <citation type="journal article" date="2018" name="IMA Fungus">
        <title>IMA Genome-F 9: Draft genome sequence of Annulohypoxylon stygium, Aspergillus mulundensis, Berkeleyomyces basicola (syn. Thielaviopsis basicola), Ceratocystis smalleyi, two Cercospora beticola strains, Coleophoma cylindrospora, Fusarium fracticaudum, Phialophora cf. hyalina, and Morchella septimelata.</title>
        <authorList>
            <person name="Wingfield B.D."/>
            <person name="Bills G.F."/>
            <person name="Dong Y."/>
            <person name="Huang W."/>
            <person name="Nel W.J."/>
            <person name="Swalarsk-Parry B.S."/>
            <person name="Vaghefi N."/>
            <person name="Wilken P.M."/>
            <person name="An Z."/>
            <person name="de Beer Z.W."/>
            <person name="De Vos L."/>
            <person name="Chen L."/>
            <person name="Duong T.A."/>
            <person name="Gao Y."/>
            <person name="Hammerbacher A."/>
            <person name="Kikkert J.R."/>
            <person name="Li Y."/>
            <person name="Li H."/>
            <person name="Li K."/>
            <person name="Li Q."/>
            <person name="Liu X."/>
            <person name="Ma X."/>
            <person name="Naidoo K."/>
            <person name="Pethybridge S.J."/>
            <person name="Sun J."/>
            <person name="Steenkamp E.T."/>
            <person name="van der Nest M.A."/>
            <person name="van Wyk S."/>
            <person name="Wingfield M.J."/>
            <person name="Xiong C."/>
            <person name="Yue Q."/>
            <person name="Zhang X."/>
        </authorList>
    </citation>
    <scope>NUCLEOTIDE SEQUENCE [LARGE SCALE GENOMIC DNA]</scope>
    <source>
        <strain evidence="2 3">BP 5553</strain>
    </source>
</reference>
<evidence type="ECO:0000313" key="2">
    <source>
        <dbReference type="EMBL" id="RDL40215.1"/>
    </source>
</evidence>
<dbReference type="EMBL" id="NPIC01000001">
    <property type="protein sequence ID" value="RDL40215.1"/>
    <property type="molecule type" value="Genomic_DNA"/>
</dbReference>
<dbReference type="Pfam" id="PF06985">
    <property type="entry name" value="HET"/>
    <property type="match status" value="1"/>
</dbReference>
<gene>
    <name evidence="2" type="ORF">BP5553_00194</name>
</gene>
<dbReference type="OrthoDB" id="5428863at2759"/>
<dbReference type="PANTHER" id="PTHR33112:SF1">
    <property type="entry name" value="HETEROKARYON INCOMPATIBILITY DOMAIN-CONTAINING PROTEIN"/>
    <property type="match status" value="1"/>
</dbReference>
<organism evidence="2 3">
    <name type="scientific">Venustampulla echinocandica</name>
    <dbReference type="NCBI Taxonomy" id="2656787"/>
    <lineage>
        <taxon>Eukaryota</taxon>
        <taxon>Fungi</taxon>
        <taxon>Dikarya</taxon>
        <taxon>Ascomycota</taxon>
        <taxon>Pezizomycotina</taxon>
        <taxon>Leotiomycetes</taxon>
        <taxon>Helotiales</taxon>
        <taxon>Pleuroascaceae</taxon>
        <taxon>Venustampulla</taxon>
    </lineage>
</organism>
<keyword evidence="3" id="KW-1185">Reference proteome</keyword>
<dbReference type="PANTHER" id="PTHR33112">
    <property type="entry name" value="DOMAIN PROTEIN, PUTATIVE-RELATED"/>
    <property type="match status" value="1"/>
</dbReference>
<dbReference type="Proteomes" id="UP000254866">
    <property type="component" value="Unassembled WGS sequence"/>
</dbReference>
<dbReference type="STRING" id="2656787.A0A370TXF3"/>